<dbReference type="Gene3D" id="3.60.10.10">
    <property type="entry name" value="Endonuclease/exonuclease/phosphatase"/>
    <property type="match status" value="1"/>
</dbReference>
<evidence type="ECO:0000256" key="10">
    <source>
        <dbReference type="ARBA" id="ARBA00023242"/>
    </source>
</evidence>
<feature type="transmembrane region" description="Helical" evidence="11">
    <location>
        <begin position="343"/>
        <end position="363"/>
    </location>
</feature>
<evidence type="ECO:0000256" key="11">
    <source>
        <dbReference type="SAM" id="Phobius"/>
    </source>
</evidence>
<dbReference type="InterPro" id="IPR005135">
    <property type="entry name" value="Endo/exonuclease/phosphatase"/>
</dbReference>
<dbReference type="GO" id="GO:0005737">
    <property type="term" value="C:cytoplasm"/>
    <property type="evidence" value="ECO:0007669"/>
    <property type="project" value="TreeGrafter"/>
</dbReference>
<keyword evidence="11" id="KW-0472">Membrane</keyword>
<keyword evidence="6" id="KW-0227">DNA damage</keyword>
<feature type="domain" description="Endonuclease/exonuclease/phosphatase" evidence="12">
    <location>
        <begin position="12"/>
        <end position="289"/>
    </location>
</feature>
<gene>
    <name evidence="13" type="primary">MPUL0C04780</name>
    <name evidence="13" type="ORF">METSCH_C04780</name>
</gene>
<evidence type="ECO:0000256" key="1">
    <source>
        <dbReference type="ARBA" id="ARBA00001936"/>
    </source>
</evidence>
<keyword evidence="5" id="KW-0479">Metal-binding</keyword>
<dbReference type="FunFam" id="3.60.10.10:FF:000073">
    <property type="entry name" value="Inositol phosphosphingolipid phospholipase"/>
    <property type="match status" value="1"/>
</dbReference>
<evidence type="ECO:0000313" key="14">
    <source>
        <dbReference type="Proteomes" id="UP000292447"/>
    </source>
</evidence>
<dbReference type="GO" id="GO:0006302">
    <property type="term" value="P:double-strand break repair"/>
    <property type="evidence" value="ECO:0007669"/>
    <property type="project" value="TreeGrafter"/>
</dbReference>
<dbReference type="PANTHER" id="PTHR15822:SF4">
    <property type="entry name" value="TYROSYL-DNA PHOSPHODIESTERASE 2"/>
    <property type="match status" value="1"/>
</dbReference>
<dbReference type="Pfam" id="PF03372">
    <property type="entry name" value="Exo_endo_phos"/>
    <property type="match status" value="1"/>
</dbReference>
<protein>
    <submittedName>
        <fullName evidence="13">Sphingomyelin phosphodiesterase 2</fullName>
    </submittedName>
</protein>
<dbReference type="Proteomes" id="UP000292447">
    <property type="component" value="Chromosome III"/>
</dbReference>
<evidence type="ECO:0000313" key="13">
    <source>
        <dbReference type="EMBL" id="QBM88507.1"/>
    </source>
</evidence>
<dbReference type="SUPFAM" id="SSF56219">
    <property type="entry name" value="DNase I-like"/>
    <property type="match status" value="1"/>
</dbReference>
<dbReference type="AlphaFoldDB" id="A0A4P6XMC2"/>
<keyword evidence="9" id="KW-0234">DNA repair</keyword>
<evidence type="ECO:0000256" key="7">
    <source>
        <dbReference type="ARBA" id="ARBA00022801"/>
    </source>
</evidence>
<dbReference type="GO" id="GO:0003697">
    <property type="term" value="F:single-stranded DNA binding"/>
    <property type="evidence" value="ECO:0007669"/>
    <property type="project" value="TreeGrafter"/>
</dbReference>
<keyword evidence="14" id="KW-1185">Reference proteome</keyword>
<sequence>MSKVNEGHLKLLTFNCWGLKYVLKLREERLKAIAEKLAVTDHDLVALQEIWVEEDWQYIERLCLNRFPYRRFFKAGIIAGPGLALLSSVPIESTFLYRFPINGRPSAFFRGDWLVGKSIAVTILKPHVPGARQLAVLNSHMHAPYSQHGDASYSTHRACQAWDLAKVVKVLQRAGYAVVQVGDLNSKPGLLPYKLFTQEGGLSDSWEALHGEDSLLNDEIALLAPHEQVTLGGITCDSRLNTWRAHREPWEACRLDYALIDRRALTPIAAEIQFTDLLDTPHLCSYSDHFAYSVTLKLKDQLLLQPIATKLELMKLYTETLHELQDYLDHTIPFQSLWRKCHFYLSLLLVVGIHVGITFAATVQPWASVLLAFASTVIGITGVVNGMICFMGVRSEKRALLEVKMEVEDSLRGIEDISQ</sequence>
<reference evidence="14" key="1">
    <citation type="submission" date="2019-03" db="EMBL/GenBank/DDBJ databases">
        <title>Snf2 controls pulcherriminic acid biosynthesis and connects pigmentation and antifungal activity of the yeast Metschnikowia pulcherrima.</title>
        <authorList>
            <person name="Gore-Lloyd D."/>
            <person name="Sumann I."/>
            <person name="Brachmann A.O."/>
            <person name="Schneeberger K."/>
            <person name="Ortiz-Merino R.A."/>
            <person name="Moreno-Beltran M."/>
            <person name="Schlaefli M."/>
            <person name="Kirner P."/>
            <person name="Santos Kron A."/>
            <person name="Wolfe K.H."/>
            <person name="Piel J."/>
            <person name="Ahrens C.H."/>
            <person name="Henk D."/>
            <person name="Freimoser F.M."/>
        </authorList>
    </citation>
    <scope>NUCLEOTIDE SEQUENCE [LARGE SCALE GENOMIC DNA]</scope>
    <source>
        <strain evidence="14">APC 1.2</strain>
    </source>
</reference>
<dbReference type="GO" id="GO:0004518">
    <property type="term" value="F:nuclease activity"/>
    <property type="evidence" value="ECO:0007669"/>
    <property type="project" value="UniProtKB-KW"/>
</dbReference>
<evidence type="ECO:0000259" key="12">
    <source>
        <dbReference type="Pfam" id="PF03372"/>
    </source>
</evidence>
<feature type="transmembrane region" description="Helical" evidence="11">
    <location>
        <begin position="369"/>
        <end position="393"/>
    </location>
</feature>
<evidence type="ECO:0000256" key="2">
    <source>
        <dbReference type="ARBA" id="ARBA00001946"/>
    </source>
</evidence>
<keyword evidence="7" id="KW-0378">Hydrolase</keyword>
<comment type="cofactor">
    <cofactor evidence="2">
        <name>Mg(2+)</name>
        <dbReference type="ChEBI" id="CHEBI:18420"/>
    </cofactor>
</comment>
<dbReference type="GO" id="GO:0070260">
    <property type="term" value="F:5'-tyrosyl-DNA phosphodiesterase activity"/>
    <property type="evidence" value="ECO:0007669"/>
    <property type="project" value="TreeGrafter"/>
</dbReference>
<proteinExistence type="predicted"/>
<keyword evidence="4" id="KW-0540">Nuclease</keyword>
<evidence type="ECO:0000256" key="9">
    <source>
        <dbReference type="ARBA" id="ARBA00023204"/>
    </source>
</evidence>
<dbReference type="InterPro" id="IPR036691">
    <property type="entry name" value="Endo/exonu/phosph_ase_sf"/>
</dbReference>
<evidence type="ECO:0000256" key="5">
    <source>
        <dbReference type="ARBA" id="ARBA00022723"/>
    </source>
</evidence>
<comment type="cofactor">
    <cofactor evidence="1">
        <name>Mn(2+)</name>
        <dbReference type="ChEBI" id="CHEBI:29035"/>
    </cofactor>
</comment>
<dbReference type="PANTHER" id="PTHR15822">
    <property type="entry name" value="TRAF AND TNF RECEPTOR-ASSOCIATED PROTEIN"/>
    <property type="match status" value="1"/>
</dbReference>
<comment type="subcellular location">
    <subcellularLocation>
        <location evidence="3">Nucleus</location>
        <location evidence="3">PML body</location>
    </subcellularLocation>
</comment>
<keyword evidence="10" id="KW-0539">Nucleus</keyword>
<evidence type="ECO:0000256" key="8">
    <source>
        <dbReference type="ARBA" id="ARBA00022842"/>
    </source>
</evidence>
<keyword evidence="11" id="KW-0812">Transmembrane</keyword>
<keyword evidence="8" id="KW-0460">Magnesium</keyword>
<evidence type="ECO:0000256" key="6">
    <source>
        <dbReference type="ARBA" id="ARBA00022763"/>
    </source>
</evidence>
<evidence type="ECO:0000256" key="4">
    <source>
        <dbReference type="ARBA" id="ARBA00022722"/>
    </source>
</evidence>
<dbReference type="GO" id="GO:0046872">
    <property type="term" value="F:metal ion binding"/>
    <property type="evidence" value="ECO:0007669"/>
    <property type="project" value="UniProtKB-KW"/>
</dbReference>
<organism evidence="13 14">
    <name type="scientific">Metschnikowia aff. pulcherrima</name>
    <dbReference type="NCBI Taxonomy" id="2163413"/>
    <lineage>
        <taxon>Eukaryota</taxon>
        <taxon>Fungi</taxon>
        <taxon>Dikarya</taxon>
        <taxon>Ascomycota</taxon>
        <taxon>Saccharomycotina</taxon>
        <taxon>Pichiomycetes</taxon>
        <taxon>Metschnikowiaceae</taxon>
        <taxon>Metschnikowia</taxon>
    </lineage>
</organism>
<dbReference type="InterPro" id="IPR051547">
    <property type="entry name" value="TDP2-like"/>
</dbReference>
<name>A0A4P6XMC2_9ASCO</name>
<dbReference type="STRING" id="2163413.A0A4P6XMC2"/>
<dbReference type="EMBL" id="CP034458">
    <property type="protein sequence ID" value="QBM88507.1"/>
    <property type="molecule type" value="Genomic_DNA"/>
</dbReference>
<evidence type="ECO:0000256" key="3">
    <source>
        <dbReference type="ARBA" id="ARBA00004322"/>
    </source>
</evidence>
<accession>A0A4P6XMC2</accession>
<keyword evidence="11" id="KW-1133">Transmembrane helix</keyword>